<name>A0A6I5KWM1_9FLAO</name>
<evidence type="ECO:0000313" key="1">
    <source>
        <dbReference type="EMBL" id="NDV45424.1"/>
    </source>
</evidence>
<evidence type="ECO:0000313" key="2">
    <source>
        <dbReference type="Proteomes" id="UP000468707"/>
    </source>
</evidence>
<gene>
    <name evidence="1" type="ORF">GTK07_19065</name>
</gene>
<dbReference type="RefSeq" id="WP_163636630.1">
    <property type="nucleotide sequence ID" value="NZ_JAAAMI010000023.1"/>
</dbReference>
<dbReference type="Proteomes" id="UP000468707">
    <property type="component" value="Unassembled WGS sequence"/>
</dbReference>
<protein>
    <submittedName>
        <fullName evidence="1">Uncharacterized protein</fullName>
    </submittedName>
</protein>
<comment type="caution">
    <text evidence="1">The sequence shown here is derived from an EMBL/GenBank/DDBJ whole genome shotgun (WGS) entry which is preliminary data.</text>
</comment>
<sequence>MKNNIFIYKFSNVFISRGFNRSLVVDCLRGEFYYIPNELVDFVDNYDGKELTENEQEIYEDFISYLLDNELAFISKRDRGEMFISFSESWDYPSIISNAIIELNENNNSTCFKSIELLSG</sequence>
<organism evidence="1 2">
    <name type="scientific">Flagellimonas sediminis</name>
    <dbReference type="NCBI Taxonomy" id="2696468"/>
    <lineage>
        <taxon>Bacteria</taxon>
        <taxon>Pseudomonadati</taxon>
        <taxon>Bacteroidota</taxon>
        <taxon>Flavobacteriia</taxon>
        <taxon>Flavobacteriales</taxon>
        <taxon>Flavobacteriaceae</taxon>
        <taxon>Flagellimonas</taxon>
    </lineage>
</organism>
<dbReference type="EMBL" id="JAAAMI010000023">
    <property type="protein sequence ID" value="NDV45424.1"/>
    <property type="molecule type" value="Genomic_DNA"/>
</dbReference>
<proteinExistence type="predicted"/>
<accession>A0A6I5KWM1</accession>
<reference evidence="1 2" key="1">
    <citation type="submission" date="2020-01" db="EMBL/GenBank/DDBJ databases">
        <title>Muricauda sediminis sp.nov. 40Bstr401.</title>
        <authorList>
            <person name="Xue Z."/>
            <person name="Zhu S."/>
            <person name="Ren N."/>
            <person name="Chen T."/>
            <person name="Chen X."/>
            <person name="Chen J."/>
            <person name="Yang J."/>
        </authorList>
    </citation>
    <scope>NUCLEOTIDE SEQUENCE [LARGE SCALE GENOMIC DNA]</scope>
    <source>
        <strain evidence="1 2">40Bstr401</strain>
    </source>
</reference>
<keyword evidence="2" id="KW-1185">Reference proteome</keyword>
<dbReference type="AlphaFoldDB" id="A0A6I5KWM1"/>